<evidence type="ECO:0000313" key="1">
    <source>
        <dbReference type="EMBL" id="MDX2335214.1"/>
    </source>
</evidence>
<keyword evidence="2" id="KW-1185">Reference proteome</keyword>
<dbReference type="Proteomes" id="UP001272940">
    <property type="component" value="Unassembled WGS sequence"/>
</dbReference>
<name>A0ABU4KQQ3_BREVE</name>
<reference evidence="1 2" key="1">
    <citation type="journal article" date="2023" name="FEMS Microbes">
        <title>Whole genomes of deep-sea sponge-associated bacteria exhibit high novel natural product potential.</title>
        <authorList>
            <person name="Hesketh-Best P.J."/>
            <person name="January G.G."/>
            <person name="Koch M.J."/>
            <person name="Warburton P.J."/>
            <person name="Howell K.L."/>
            <person name="Upton M."/>
        </authorList>
    </citation>
    <scope>NUCLEOTIDE SEQUENCE [LARGE SCALE GENOMIC DNA]</scope>
    <source>
        <strain evidence="1 2">PC206-O</strain>
    </source>
</reference>
<evidence type="ECO:0008006" key="3">
    <source>
        <dbReference type="Google" id="ProtNLM"/>
    </source>
</evidence>
<dbReference type="PROSITE" id="PS51257">
    <property type="entry name" value="PROKAR_LIPOPROTEIN"/>
    <property type="match status" value="1"/>
</dbReference>
<sequence>MKFGAVEMIGGAVVVAASLSACSRQADVAPPTLVQFTCSFEPAAPMTMVIDTGLRTARWMNLPAPREGSASVSSHQYRIEFPALEDAPPVHARVNRYDATILRTIGDGATAVRQTGRCVKDETGPRL</sequence>
<evidence type="ECO:0000313" key="2">
    <source>
        <dbReference type="Proteomes" id="UP001272940"/>
    </source>
</evidence>
<gene>
    <name evidence="1" type="ORF">NJD11_09710</name>
</gene>
<accession>A0ABU4KQQ3</accession>
<comment type="caution">
    <text evidence="1">The sequence shown here is derived from an EMBL/GenBank/DDBJ whole genome shotgun (WGS) entry which is preliminary data.</text>
</comment>
<dbReference type="EMBL" id="JAMYEC010000005">
    <property type="protein sequence ID" value="MDX2335214.1"/>
    <property type="molecule type" value="Genomic_DNA"/>
</dbReference>
<proteinExistence type="predicted"/>
<protein>
    <recommendedName>
        <fullName evidence="3">Lipoprotein</fullName>
    </recommendedName>
</protein>
<dbReference type="RefSeq" id="WP_054765707.1">
    <property type="nucleotide sequence ID" value="NZ_JAMYEC010000005.1"/>
</dbReference>
<organism evidence="1 2">
    <name type="scientific">Brevundimonas vesicularis</name>
    <name type="common">Pseudomonas vesicularis</name>
    <dbReference type="NCBI Taxonomy" id="41276"/>
    <lineage>
        <taxon>Bacteria</taxon>
        <taxon>Pseudomonadati</taxon>
        <taxon>Pseudomonadota</taxon>
        <taxon>Alphaproteobacteria</taxon>
        <taxon>Caulobacterales</taxon>
        <taxon>Caulobacteraceae</taxon>
        <taxon>Brevundimonas</taxon>
    </lineage>
</organism>